<evidence type="ECO:0000313" key="7">
    <source>
        <dbReference type="Proteomes" id="UP000826195"/>
    </source>
</evidence>
<feature type="region of interest" description="Disordered" evidence="2">
    <location>
        <begin position="524"/>
        <end position="567"/>
    </location>
</feature>
<dbReference type="InterPro" id="IPR013767">
    <property type="entry name" value="PAS_fold"/>
</dbReference>
<organism evidence="6 7">
    <name type="scientific">Cotesia glomerata</name>
    <name type="common">Lepidopteran parasitic wasp</name>
    <name type="synonym">Apanteles glomeratus</name>
    <dbReference type="NCBI Taxonomy" id="32391"/>
    <lineage>
        <taxon>Eukaryota</taxon>
        <taxon>Metazoa</taxon>
        <taxon>Ecdysozoa</taxon>
        <taxon>Arthropoda</taxon>
        <taxon>Hexapoda</taxon>
        <taxon>Insecta</taxon>
        <taxon>Pterygota</taxon>
        <taxon>Neoptera</taxon>
        <taxon>Endopterygota</taxon>
        <taxon>Hymenoptera</taxon>
        <taxon>Apocrita</taxon>
        <taxon>Ichneumonoidea</taxon>
        <taxon>Braconidae</taxon>
        <taxon>Microgastrinae</taxon>
        <taxon>Cotesia</taxon>
    </lineage>
</organism>
<name>A0AAV7J4I6_COTGL</name>
<feature type="region of interest" description="Disordered" evidence="2">
    <location>
        <begin position="797"/>
        <end position="824"/>
    </location>
</feature>
<feature type="compositionally biased region" description="Low complexity" evidence="2">
    <location>
        <begin position="475"/>
        <end position="486"/>
    </location>
</feature>
<dbReference type="Pfam" id="PF14598">
    <property type="entry name" value="PAS_11"/>
    <property type="match status" value="1"/>
</dbReference>
<dbReference type="GO" id="GO:0045944">
    <property type="term" value="P:positive regulation of transcription by RNA polymerase II"/>
    <property type="evidence" value="ECO:0007669"/>
    <property type="project" value="TreeGrafter"/>
</dbReference>
<feature type="compositionally biased region" description="Basic and acidic residues" evidence="2">
    <location>
        <begin position="858"/>
        <end position="878"/>
    </location>
</feature>
<dbReference type="Pfam" id="PF00989">
    <property type="entry name" value="PAS"/>
    <property type="match status" value="1"/>
</dbReference>
<protein>
    <recommendedName>
        <fullName evidence="8">Nuclear receptor coactivator 2</fullName>
    </recommendedName>
</protein>
<dbReference type="GO" id="GO:0032870">
    <property type="term" value="P:cellular response to hormone stimulus"/>
    <property type="evidence" value="ECO:0007669"/>
    <property type="project" value="TreeGrafter"/>
</dbReference>
<feature type="compositionally biased region" description="Low complexity" evidence="2">
    <location>
        <begin position="926"/>
        <end position="942"/>
    </location>
</feature>
<evidence type="ECO:0008006" key="8">
    <source>
        <dbReference type="Google" id="ProtNLM"/>
    </source>
</evidence>
<accession>A0AAV7J4I6</accession>
<sequence>MMPRECVVKLLARLLWLIQMTPNIGELQEPLGLKMNATTGGITKKRKKSDAKPQSQINKCLNEKRRRFQENEFIEELAVLISSTDMSSGKTDKCQILQRTVDQIQHLQRQEGNNSHAVQQGEVSSSNPSILSNDQVGPILLEALDGFLFVVNTEGRVEFVTDNIQQYINYTKEDVLGKDIYNIIHHGDHQAFMPSLMPMSIGWTSEPQVQSRNRTFNCRFLVKPPDDQEESIEEKQQRISKYESMQICSAILPNTNDHLDNNDVTSESSDIGPCVMCVARRISYVEKPSNTASIQQFTLKLDTTGCIINVDTSWLSSSYTQYIKKEELIGINVQDLCHPNDLSKFTAHLKDTLQRGEGETSMYQLRVGPETFVNVQTKSKIFGANPSNIHETDFIMSTYSIIGDNDLTPNEGGQLSNSKVCSGHSSNHCANNSSNNNSNNNNNVGGPLMSVVHVNGQVSGMNSRTTNNQSVPFGTSTTTTTTTTTSDSCNSLGPATTNNPFNNYSNVDLELEFFPNSSWELDSSSGCADNTITRPESRNTGPSNSRPPSQPAPSSSPQAAFTTNSTVTSHCSPLRAYSPTTMIGAHSFSNSFSFSPLQDSPTSLLSVPGVTNGGGNGNTSASTSASGTSIGKDTRGCSTPSSHSIDSIGSTAAASSSIGVNASSALSPTGSTTITSMTSATGTSPGSSTSTTIMSSLTGAITASQSTPPTTTANSSNAVSPVVSMSGSNVGVNTSTNLMTTPESQSSLSSTADSGRLRNLLTRNHVSNDDTQDSSNNDSENQNEHKILKILLNQQDEDDYHSEHSAKVRSNIGIAPKPPVEHSGNNMLLQLLNEKSDEDDETRASSKKQHELLQQLLKDNDDERKMQQEQKSRDDDTLLRSLGFKSSGPSTSQKNDHGHGSTQTSGQKRPGEDGDLNMSVKRSMDNSHQVSSSGSSNRVTNSKLWEKNKMLASLLAKEPSQPTTIPPIPASVISATPQDKLPRVADRLKQQQQQQPWTGSGMQSVGSTATTTVATSARTPLQNQSRQLPRQATNIYLNHMLSHERPQMSPMDSEFAGGGGGGGGGGGSSGDFRTPVTESNTWDNQSSDPALSELLDQVIEFVPDEVITDSSTIASLLDVIEQPQNNPMNEKMAINAIQKSLMLCESAVNSTSSTITMPSTPPAYSSALGSGTSVTTAHNYQPPPMYQQQQQTRARFTGQAGIRQPASQFQQQQQLQFNQQRQKLLQQHRQEQQRHEQQLKNRLLQQQQHQQVVIPSNATAPDQIPSIQNIDNLLNNAVAPNVSLQRTGVSDSQMSPGYGGSVQLSNSHRISHSYSHPSTINQHAVVNNNFNSGQPISAASRLSPHSSAAMMTFAHHQALSPRVSQGNYGNNQRMFNVNPVRPQQQQQQQQPTATQQLQQQRSMPSPGTAVPARQSPFPAEAFPPPASPTASQFPPVPNPGNTNPTAQYRLQRASSTPTTTTQLPGGVVSPRHYGSVNKDQQSLMSPGHQRAGCPPPPTPTHNHQHSMTNNQQQHYTNQQQQQQQQQHNSMLYRNTGNSIINNPDVQNNQFCYDQGTVPGYPTRPEDTRSMSSSNSAGHQMGGNTTGLGSTRSEFVRQELRAVVGARTQQRVPNNIQNNVMEHSNVMEHAHNNVIGQVSQDDLDVLGLSAYEASTCDYY</sequence>
<feature type="compositionally biased region" description="Polar residues" evidence="2">
    <location>
        <begin position="1446"/>
        <end position="1463"/>
    </location>
</feature>
<feature type="compositionally biased region" description="Low complexity" evidence="2">
    <location>
        <begin position="542"/>
        <end position="560"/>
    </location>
</feature>
<feature type="region of interest" description="Disordered" evidence="2">
    <location>
        <begin position="1380"/>
        <end position="1528"/>
    </location>
</feature>
<feature type="domain" description="BHLH" evidence="5">
    <location>
        <begin position="54"/>
        <end position="107"/>
    </location>
</feature>
<feature type="compositionally biased region" description="Polar residues" evidence="2">
    <location>
        <begin position="524"/>
        <end position="541"/>
    </location>
</feature>
<feature type="region of interest" description="Disordered" evidence="2">
    <location>
        <begin position="924"/>
        <end position="943"/>
    </location>
</feature>
<feature type="domain" description="PAS" evidence="4">
    <location>
        <begin position="140"/>
        <end position="196"/>
    </location>
</feature>
<gene>
    <name evidence="6" type="ORF">KQX54_010194</name>
</gene>
<evidence type="ECO:0000259" key="4">
    <source>
        <dbReference type="PROSITE" id="PS50112"/>
    </source>
</evidence>
<keyword evidence="7" id="KW-1185">Reference proteome</keyword>
<feature type="compositionally biased region" description="Low complexity" evidence="2">
    <location>
        <begin position="1382"/>
        <end position="1400"/>
    </location>
</feature>
<feature type="compositionally biased region" description="Polar residues" evidence="2">
    <location>
        <begin position="1076"/>
        <end position="1088"/>
    </location>
</feature>
<feature type="compositionally biased region" description="Low complexity" evidence="2">
    <location>
        <begin position="1428"/>
        <end position="1445"/>
    </location>
</feature>
<dbReference type="SUPFAM" id="SSF55785">
    <property type="entry name" value="PYP-like sensor domain (PAS domain)"/>
    <property type="match status" value="2"/>
</dbReference>
<feature type="compositionally biased region" description="Low complexity" evidence="2">
    <location>
        <begin position="1508"/>
        <end position="1528"/>
    </location>
</feature>
<proteinExistence type="predicted"/>
<dbReference type="PANTHER" id="PTHR10684:SF4">
    <property type="entry name" value="TAIMAN, ISOFORM G"/>
    <property type="match status" value="1"/>
</dbReference>
<feature type="region of interest" description="Disordered" evidence="2">
    <location>
        <begin position="109"/>
        <end position="128"/>
    </location>
</feature>
<feature type="region of interest" description="Disordered" evidence="2">
    <location>
        <begin position="663"/>
        <end position="782"/>
    </location>
</feature>
<feature type="region of interest" description="Disordered" evidence="2">
    <location>
        <begin position="1559"/>
        <end position="1589"/>
    </location>
</feature>
<dbReference type="Gene3D" id="3.30.450.20">
    <property type="entry name" value="PAS domain"/>
    <property type="match status" value="2"/>
</dbReference>
<comment type="caution">
    <text evidence="6">The sequence shown here is derived from an EMBL/GenBank/DDBJ whole genome shotgun (WGS) entry which is preliminary data.</text>
</comment>
<feature type="region of interest" description="Disordered" evidence="2">
    <location>
        <begin position="461"/>
        <end position="495"/>
    </location>
</feature>
<feature type="region of interest" description="Disordered" evidence="2">
    <location>
        <begin position="1048"/>
        <end position="1088"/>
    </location>
</feature>
<dbReference type="SMART" id="SM00353">
    <property type="entry name" value="HLH"/>
    <property type="match status" value="1"/>
</dbReference>
<feature type="chain" id="PRO_5043585989" description="Nuclear receptor coactivator 2" evidence="3">
    <location>
        <begin position="26"/>
        <end position="1658"/>
    </location>
</feature>
<evidence type="ECO:0000313" key="6">
    <source>
        <dbReference type="EMBL" id="KAH0564205.1"/>
    </source>
</evidence>
<dbReference type="InterPro" id="IPR011598">
    <property type="entry name" value="bHLH_dom"/>
</dbReference>
<evidence type="ECO:0000256" key="3">
    <source>
        <dbReference type="SAM" id="SignalP"/>
    </source>
</evidence>
<dbReference type="Pfam" id="PF23172">
    <property type="entry name" value="bHLH_NCOA"/>
    <property type="match status" value="1"/>
</dbReference>
<feature type="compositionally biased region" description="Low complexity" evidence="2">
    <location>
        <begin position="431"/>
        <end position="443"/>
    </location>
</feature>
<evidence type="ECO:0000256" key="2">
    <source>
        <dbReference type="SAM" id="MobiDB-lite"/>
    </source>
</evidence>
<feature type="region of interest" description="Disordered" evidence="2">
    <location>
        <begin position="856"/>
        <end position="919"/>
    </location>
</feature>
<feature type="compositionally biased region" description="Low complexity" evidence="2">
    <location>
        <begin position="618"/>
        <end position="629"/>
    </location>
</feature>
<dbReference type="GO" id="GO:0046983">
    <property type="term" value="F:protein dimerization activity"/>
    <property type="evidence" value="ECO:0007669"/>
    <property type="project" value="InterPro"/>
</dbReference>
<feature type="region of interest" description="Disordered" evidence="2">
    <location>
        <begin position="410"/>
        <end position="448"/>
    </location>
</feature>
<dbReference type="InterPro" id="IPR017426">
    <property type="entry name" value="Nuclear_rcpt_coactivator"/>
</dbReference>
<evidence type="ECO:0000259" key="5">
    <source>
        <dbReference type="PROSITE" id="PS50888"/>
    </source>
</evidence>
<dbReference type="PROSITE" id="PS50888">
    <property type="entry name" value="BHLH"/>
    <property type="match status" value="1"/>
</dbReference>
<dbReference type="CDD" id="cd00130">
    <property type="entry name" value="PAS"/>
    <property type="match status" value="2"/>
</dbReference>
<dbReference type="Gene3D" id="4.10.280.10">
    <property type="entry name" value="Helix-loop-helix DNA-binding domain"/>
    <property type="match status" value="1"/>
</dbReference>
<dbReference type="SUPFAM" id="SSF47459">
    <property type="entry name" value="HLH, helix-loop-helix DNA-binding domain"/>
    <property type="match status" value="1"/>
</dbReference>
<feature type="compositionally biased region" description="Low complexity" evidence="2">
    <location>
        <begin position="667"/>
        <end position="735"/>
    </location>
</feature>
<dbReference type="InterPro" id="IPR056193">
    <property type="entry name" value="bHLH_NCOA1-3"/>
</dbReference>
<reference evidence="6 7" key="1">
    <citation type="journal article" date="2021" name="J. Hered.">
        <title>A chromosome-level genome assembly of the parasitoid wasp, Cotesia glomerata (Hymenoptera: Braconidae).</title>
        <authorList>
            <person name="Pinto B.J."/>
            <person name="Weis J.J."/>
            <person name="Gamble T."/>
            <person name="Ode P.J."/>
            <person name="Paul R."/>
            <person name="Zaspel J.M."/>
        </authorList>
    </citation>
    <scope>NUCLEOTIDE SEQUENCE [LARGE SCALE GENOMIC DNA]</scope>
    <source>
        <strain evidence="6">CgM1</strain>
    </source>
</reference>
<dbReference type="EMBL" id="JAHXZJ010000002">
    <property type="protein sequence ID" value="KAH0564205.1"/>
    <property type="molecule type" value="Genomic_DNA"/>
</dbReference>
<dbReference type="PROSITE" id="PS50112">
    <property type="entry name" value="PAS"/>
    <property type="match status" value="1"/>
</dbReference>
<dbReference type="GO" id="GO:0005634">
    <property type="term" value="C:nucleus"/>
    <property type="evidence" value="ECO:0007669"/>
    <property type="project" value="InterPro"/>
</dbReference>
<feature type="region of interest" description="Disordered" evidence="2">
    <location>
        <begin position="599"/>
        <end position="648"/>
    </location>
</feature>
<dbReference type="InterPro" id="IPR035965">
    <property type="entry name" value="PAS-like_dom_sf"/>
</dbReference>
<keyword evidence="1" id="KW-0175">Coiled coil</keyword>
<feature type="coiled-coil region" evidence="1">
    <location>
        <begin position="1218"/>
        <end position="1245"/>
    </location>
</feature>
<dbReference type="Proteomes" id="UP000826195">
    <property type="component" value="Unassembled WGS sequence"/>
</dbReference>
<dbReference type="SMART" id="SM00091">
    <property type="entry name" value="PAS"/>
    <property type="match status" value="2"/>
</dbReference>
<feature type="compositionally biased region" description="Polar residues" evidence="2">
    <location>
        <begin position="410"/>
        <end position="430"/>
    </location>
</feature>
<dbReference type="InterPro" id="IPR036638">
    <property type="entry name" value="HLH_DNA-bd_sf"/>
</dbReference>
<dbReference type="GO" id="GO:0003713">
    <property type="term" value="F:transcription coactivator activity"/>
    <property type="evidence" value="ECO:0007669"/>
    <property type="project" value="InterPro"/>
</dbReference>
<feature type="signal peptide" evidence="3">
    <location>
        <begin position="1"/>
        <end position="25"/>
    </location>
</feature>
<feature type="compositionally biased region" description="Gly residues" evidence="2">
    <location>
        <begin position="1056"/>
        <end position="1069"/>
    </location>
</feature>
<feature type="compositionally biased region" description="Polar residues" evidence="2">
    <location>
        <begin position="736"/>
        <end position="753"/>
    </location>
</feature>
<feature type="compositionally biased region" description="Polar residues" evidence="2">
    <location>
        <begin position="461"/>
        <end position="474"/>
    </location>
</feature>
<evidence type="ECO:0000256" key="1">
    <source>
        <dbReference type="SAM" id="Coils"/>
    </source>
</evidence>
<keyword evidence="3" id="KW-0732">Signal</keyword>
<dbReference type="PANTHER" id="PTHR10684">
    <property type="entry name" value="NUCLEAR RECEPTOR COACTIVATOR"/>
    <property type="match status" value="1"/>
</dbReference>
<dbReference type="GO" id="GO:0016922">
    <property type="term" value="F:nuclear receptor binding"/>
    <property type="evidence" value="ECO:0007669"/>
    <property type="project" value="TreeGrafter"/>
</dbReference>
<dbReference type="InterPro" id="IPR000014">
    <property type="entry name" value="PAS"/>
</dbReference>